<evidence type="ECO:0000256" key="8">
    <source>
        <dbReference type="ARBA" id="ARBA00022679"/>
    </source>
</evidence>
<keyword evidence="8" id="KW-0808">Transferase</keyword>
<comment type="subunit">
    <text evidence="4">Homodimer.</text>
</comment>
<comment type="function">
    <text evidence="1">Catalyzes the transfer of a ribosyl phosphate group from 5-phosphoribose 1-diphosphate to orotate, leading to the formation of orotidine monophosphate (OMP).</text>
</comment>
<sequence>MASSDPPEIPDYKTEFLQSCLSANVLTFGNFTLKSGRVSPYFFNAGLFHTGSLLRSISTAYAYSIIDFLSNTQSPPQDFDVLFGPAYKGIPLACATVSALTALAPARFSSLSYSFNRKEAKTHGEAGSIVGAPLRGKRVVIIDDVITAGTAMREAIGIIEAEGGVLVGVIVALDRMERMPGSGDGAADRGSAIGEIRKRYGVPVLSIVTLDDLVGLLRGKGDEGDLKRLEGYREKWLATD</sequence>
<dbReference type="InterPro" id="IPR004467">
    <property type="entry name" value="Or_phspho_trans_dom"/>
</dbReference>
<evidence type="ECO:0000259" key="11">
    <source>
        <dbReference type="Pfam" id="PF00156"/>
    </source>
</evidence>
<reference evidence="12" key="1">
    <citation type="submission" date="2021-03" db="EMBL/GenBank/DDBJ databases">
        <authorList>
            <person name="Tagirdzhanova G."/>
        </authorList>
    </citation>
    <scope>NUCLEOTIDE SEQUENCE</scope>
</reference>
<name>A0A8H3FQZ8_9LECA</name>
<evidence type="ECO:0000256" key="10">
    <source>
        <dbReference type="ARBA" id="ARBA00049126"/>
    </source>
</evidence>
<proteinExistence type="inferred from homology"/>
<evidence type="ECO:0000256" key="7">
    <source>
        <dbReference type="ARBA" id="ARBA00022676"/>
    </source>
</evidence>
<dbReference type="PANTHER" id="PTHR46683:SF1">
    <property type="entry name" value="OROTATE PHOSPHORIBOSYLTRANSFERASE 1-RELATED"/>
    <property type="match status" value="1"/>
</dbReference>
<evidence type="ECO:0000256" key="2">
    <source>
        <dbReference type="ARBA" id="ARBA00004889"/>
    </source>
</evidence>
<evidence type="ECO:0000256" key="3">
    <source>
        <dbReference type="ARBA" id="ARBA00006340"/>
    </source>
</evidence>
<feature type="domain" description="Phosphoribosyltransferase" evidence="11">
    <location>
        <begin position="76"/>
        <end position="178"/>
    </location>
</feature>
<dbReference type="GO" id="GO:0004588">
    <property type="term" value="F:orotate phosphoribosyltransferase activity"/>
    <property type="evidence" value="ECO:0007669"/>
    <property type="project" value="UniProtKB-EC"/>
</dbReference>
<comment type="caution">
    <text evidence="12">The sequence shown here is derived from an EMBL/GenBank/DDBJ whole genome shotgun (WGS) entry which is preliminary data.</text>
</comment>
<dbReference type="CDD" id="cd06223">
    <property type="entry name" value="PRTases_typeI"/>
    <property type="match status" value="1"/>
</dbReference>
<comment type="catalytic activity">
    <reaction evidence="10">
        <text>orotidine 5'-phosphate + diphosphate = orotate + 5-phospho-alpha-D-ribose 1-diphosphate</text>
        <dbReference type="Rhea" id="RHEA:10380"/>
        <dbReference type="ChEBI" id="CHEBI:30839"/>
        <dbReference type="ChEBI" id="CHEBI:33019"/>
        <dbReference type="ChEBI" id="CHEBI:57538"/>
        <dbReference type="ChEBI" id="CHEBI:58017"/>
        <dbReference type="EC" id="2.4.2.10"/>
    </reaction>
</comment>
<dbReference type="GO" id="GO:0005737">
    <property type="term" value="C:cytoplasm"/>
    <property type="evidence" value="ECO:0007669"/>
    <property type="project" value="TreeGrafter"/>
</dbReference>
<evidence type="ECO:0000256" key="4">
    <source>
        <dbReference type="ARBA" id="ARBA00011738"/>
    </source>
</evidence>
<comment type="similarity">
    <text evidence="3">Belongs to the purine/pyrimidine phosphoribosyltransferase family. PyrE subfamily.</text>
</comment>
<evidence type="ECO:0000256" key="5">
    <source>
        <dbReference type="ARBA" id="ARBA00011971"/>
    </source>
</evidence>
<dbReference type="EMBL" id="CAJPDS010000052">
    <property type="protein sequence ID" value="CAF9929547.1"/>
    <property type="molecule type" value="Genomic_DNA"/>
</dbReference>
<dbReference type="EC" id="2.4.2.10" evidence="5"/>
<dbReference type="InterPro" id="IPR029057">
    <property type="entry name" value="PRTase-like"/>
</dbReference>
<keyword evidence="7 12" id="KW-0328">Glycosyltransferase</keyword>
<dbReference type="HAMAP" id="MF_01208">
    <property type="entry name" value="PyrE"/>
    <property type="match status" value="1"/>
</dbReference>
<dbReference type="OrthoDB" id="5553476at2759"/>
<evidence type="ECO:0000256" key="1">
    <source>
        <dbReference type="ARBA" id="ARBA00003769"/>
    </source>
</evidence>
<evidence type="ECO:0000313" key="12">
    <source>
        <dbReference type="EMBL" id="CAF9929547.1"/>
    </source>
</evidence>
<dbReference type="FunFam" id="3.40.50.2020:FF:000008">
    <property type="entry name" value="Orotate phosphoribosyltransferase"/>
    <property type="match status" value="1"/>
</dbReference>
<dbReference type="GO" id="GO:0044205">
    <property type="term" value="P:'de novo' UMP biosynthetic process"/>
    <property type="evidence" value="ECO:0007669"/>
    <property type="project" value="UniProtKB-UniPathway"/>
</dbReference>
<protein>
    <recommendedName>
        <fullName evidence="6">Orotate phosphoribosyltransferase</fullName>
        <ecNumber evidence="5">2.4.2.10</ecNumber>
    </recommendedName>
</protein>
<dbReference type="Proteomes" id="UP000664521">
    <property type="component" value="Unassembled WGS sequence"/>
</dbReference>
<keyword evidence="9" id="KW-0665">Pyrimidine biosynthesis</keyword>
<organism evidence="12 13">
    <name type="scientific">Heterodermia speciosa</name>
    <dbReference type="NCBI Taxonomy" id="116794"/>
    <lineage>
        <taxon>Eukaryota</taxon>
        <taxon>Fungi</taxon>
        <taxon>Dikarya</taxon>
        <taxon>Ascomycota</taxon>
        <taxon>Pezizomycotina</taxon>
        <taxon>Lecanoromycetes</taxon>
        <taxon>OSLEUM clade</taxon>
        <taxon>Lecanoromycetidae</taxon>
        <taxon>Caliciales</taxon>
        <taxon>Physciaceae</taxon>
        <taxon>Heterodermia</taxon>
    </lineage>
</organism>
<dbReference type="UniPathway" id="UPA00070">
    <property type="reaction ID" value="UER00119"/>
</dbReference>
<dbReference type="InterPro" id="IPR000836">
    <property type="entry name" value="PRTase_dom"/>
</dbReference>
<dbReference type="InterPro" id="IPR023031">
    <property type="entry name" value="OPRT"/>
</dbReference>
<dbReference type="AlphaFoldDB" id="A0A8H3FQZ8"/>
<dbReference type="Gene3D" id="3.40.50.2020">
    <property type="match status" value="1"/>
</dbReference>
<dbReference type="GO" id="GO:0006207">
    <property type="term" value="P:'de novo' pyrimidine nucleobase biosynthetic process"/>
    <property type="evidence" value="ECO:0007669"/>
    <property type="project" value="TreeGrafter"/>
</dbReference>
<keyword evidence="13" id="KW-1185">Reference proteome</keyword>
<evidence type="ECO:0000256" key="6">
    <source>
        <dbReference type="ARBA" id="ARBA00014769"/>
    </source>
</evidence>
<evidence type="ECO:0000256" key="9">
    <source>
        <dbReference type="ARBA" id="ARBA00022975"/>
    </source>
</evidence>
<accession>A0A8H3FQZ8</accession>
<dbReference type="PANTHER" id="PTHR46683">
    <property type="entry name" value="OROTATE PHOSPHORIBOSYLTRANSFERASE 1-RELATED"/>
    <property type="match status" value="1"/>
</dbReference>
<dbReference type="Pfam" id="PF00156">
    <property type="entry name" value="Pribosyltran"/>
    <property type="match status" value="1"/>
</dbReference>
<dbReference type="SUPFAM" id="SSF53271">
    <property type="entry name" value="PRTase-like"/>
    <property type="match status" value="1"/>
</dbReference>
<dbReference type="NCBIfam" id="TIGR00336">
    <property type="entry name" value="pyrE"/>
    <property type="match status" value="1"/>
</dbReference>
<gene>
    <name evidence="12" type="primary">URA5</name>
    <name evidence="12" type="ORF">HETSPECPRED_007393</name>
</gene>
<evidence type="ECO:0000313" key="13">
    <source>
        <dbReference type="Proteomes" id="UP000664521"/>
    </source>
</evidence>
<comment type="pathway">
    <text evidence="2">Pyrimidine metabolism; UMP biosynthesis via de novo pathway; UMP from orotate: step 1/2.</text>
</comment>
<dbReference type="GO" id="GO:0046132">
    <property type="term" value="P:pyrimidine ribonucleoside biosynthetic process"/>
    <property type="evidence" value="ECO:0007669"/>
    <property type="project" value="TreeGrafter"/>
</dbReference>